<feature type="transmembrane region" description="Helical" evidence="1">
    <location>
        <begin position="129"/>
        <end position="146"/>
    </location>
</feature>
<dbReference type="RefSeq" id="XP_008615265.1">
    <property type="nucleotide sequence ID" value="XM_008617043.1"/>
</dbReference>
<evidence type="ECO:0000313" key="3">
    <source>
        <dbReference type="Proteomes" id="UP000030762"/>
    </source>
</evidence>
<feature type="transmembrane region" description="Helical" evidence="1">
    <location>
        <begin position="69"/>
        <end position="87"/>
    </location>
</feature>
<dbReference type="GeneID" id="19951750"/>
<keyword evidence="1" id="KW-0472">Membrane</keyword>
<dbReference type="Proteomes" id="UP000030762">
    <property type="component" value="Unassembled WGS sequence"/>
</dbReference>
<keyword evidence="3" id="KW-1185">Reference proteome</keyword>
<evidence type="ECO:0000313" key="2">
    <source>
        <dbReference type="EMBL" id="EQC31424.1"/>
    </source>
</evidence>
<organism evidence="2 3">
    <name type="scientific">Saprolegnia diclina (strain VS20)</name>
    <dbReference type="NCBI Taxonomy" id="1156394"/>
    <lineage>
        <taxon>Eukaryota</taxon>
        <taxon>Sar</taxon>
        <taxon>Stramenopiles</taxon>
        <taxon>Oomycota</taxon>
        <taxon>Saprolegniomycetes</taxon>
        <taxon>Saprolegniales</taxon>
        <taxon>Saprolegniaceae</taxon>
        <taxon>Saprolegnia</taxon>
    </lineage>
</organism>
<feature type="transmembrane region" description="Helical" evidence="1">
    <location>
        <begin position="43"/>
        <end position="62"/>
    </location>
</feature>
<evidence type="ECO:0000256" key="1">
    <source>
        <dbReference type="SAM" id="Phobius"/>
    </source>
</evidence>
<accession>T0Q0R9</accession>
<keyword evidence="1" id="KW-1133">Transmembrane helix</keyword>
<dbReference type="VEuPathDB" id="FungiDB:SDRG_11023"/>
<proteinExistence type="predicted"/>
<name>T0Q0R9_SAPDV</name>
<sequence>MYNIGRAIALFIGCYAARCAEASYKHASLQRRLYAALTMYLRIPAQVVIYGSWLPVLVFVLAHLVDSPFLYFTIFIDLATINGTYYLDAPKLYKFSILLTCHMRNVWLLSLVTKMVLLMRDPRHPHRILGVRGYLLPFVSFFSILFEIRLKALRNTDLVTVLPFAPSVSTQLVRGLHSVPSNYRYWGVYSDIKTLSLSCVATYFLGRLLLQQDLVFETHVPYTLLRHCNRTMFSTAWHSPLESRPTSLRRVHSQADLTSTRLSRNRLMHVTWMTDPIQYLCLLWNQPIVYVYKPKHSDAVVHHVLSPRELKTQDSMLHATLEYVGEAFLLDLPWAQRIQCY</sequence>
<gene>
    <name evidence="2" type="ORF">SDRG_11023</name>
</gene>
<dbReference type="eggNOG" id="ENOG502SMSV">
    <property type="taxonomic scope" value="Eukaryota"/>
</dbReference>
<dbReference type="OrthoDB" id="10568844at2759"/>
<protein>
    <submittedName>
        <fullName evidence="2">Uncharacterized protein</fullName>
    </submittedName>
</protein>
<reference evidence="2 3" key="1">
    <citation type="submission" date="2012-04" db="EMBL/GenBank/DDBJ databases">
        <title>The Genome Sequence of Saprolegnia declina VS20.</title>
        <authorList>
            <consortium name="The Broad Institute Genome Sequencing Platform"/>
            <person name="Russ C."/>
            <person name="Nusbaum C."/>
            <person name="Tyler B."/>
            <person name="van West P."/>
            <person name="Dieguez-Uribeondo J."/>
            <person name="de Bruijn I."/>
            <person name="Tripathy S."/>
            <person name="Jiang R."/>
            <person name="Young S.K."/>
            <person name="Zeng Q."/>
            <person name="Gargeya S."/>
            <person name="Fitzgerald M."/>
            <person name="Haas B."/>
            <person name="Abouelleil A."/>
            <person name="Alvarado L."/>
            <person name="Arachchi H.M."/>
            <person name="Berlin A."/>
            <person name="Chapman S.B."/>
            <person name="Goldberg J."/>
            <person name="Griggs A."/>
            <person name="Gujja S."/>
            <person name="Hansen M."/>
            <person name="Howarth C."/>
            <person name="Imamovic A."/>
            <person name="Larimer J."/>
            <person name="McCowen C."/>
            <person name="Montmayeur A."/>
            <person name="Murphy C."/>
            <person name="Neiman D."/>
            <person name="Pearson M."/>
            <person name="Priest M."/>
            <person name="Roberts A."/>
            <person name="Saif S."/>
            <person name="Shea T."/>
            <person name="Sisk P."/>
            <person name="Sykes S."/>
            <person name="Wortman J."/>
            <person name="Nusbaum C."/>
            <person name="Birren B."/>
        </authorList>
    </citation>
    <scope>NUCLEOTIDE SEQUENCE [LARGE SCALE GENOMIC DNA]</scope>
    <source>
        <strain evidence="2 3">VS20</strain>
    </source>
</reference>
<dbReference type="EMBL" id="JH767169">
    <property type="protein sequence ID" value="EQC31424.1"/>
    <property type="molecule type" value="Genomic_DNA"/>
</dbReference>
<keyword evidence="1" id="KW-0812">Transmembrane</keyword>
<dbReference type="AlphaFoldDB" id="T0Q0R9"/>
<dbReference type="InParanoid" id="T0Q0R9"/>